<keyword evidence="1" id="KW-1133">Transmembrane helix</keyword>
<evidence type="ECO:0000256" key="1">
    <source>
        <dbReference type="SAM" id="Phobius"/>
    </source>
</evidence>
<evidence type="ECO:0000313" key="2">
    <source>
        <dbReference type="EMBL" id="THV35481.1"/>
    </source>
</evidence>
<gene>
    <name evidence="2" type="ORF">FAA86_13205</name>
</gene>
<name>A0A4S8PXW4_9HYPH</name>
<proteinExistence type="predicted"/>
<feature type="transmembrane region" description="Helical" evidence="1">
    <location>
        <begin position="37"/>
        <end position="59"/>
    </location>
</feature>
<feature type="transmembrane region" description="Helical" evidence="1">
    <location>
        <begin position="12"/>
        <end position="31"/>
    </location>
</feature>
<keyword evidence="1" id="KW-0472">Membrane</keyword>
<comment type="caution">
    <text evidence="2">The sequence shown here is derived from an EMBL/GenBank/DDBJ whole genome shotgun (WGS) entry which is preliminary data.</text>
</comment>
<sequence>MSISHRIRQWHRGLSLAFTLAVVANLIAMMIPGSPQWIGFVALVPLLPLLGTGIYLFLLPYRRTASPAKDALSH</sequence>
<organism evidence="2 3">
    <name type="scientific">Rhizobium rosettiformans W3</name>
    <dbReference type="NCBI Taxonomy" id="538378"/>
    <lineage>
        <taxon>Bacteria</taxon>
        <taxon>Pseudomonadati</taxon>
        <taxon>Pseudomonadota</taxon>
        <taxon>Alphaproteobacteria</taxon>
        <taxon>Hyphomicrobiales</taxon>
        <taxon>Rhizobiaceae</taxon>
        <taxon>Rhizobium/Agrobacterium group</taxon>
        <taxon>Rhizobium</taxon>
    </lineage>
</organism>
<protein>
    <submittedName>
        <fullName evidence="2">Uncharacterized protein</fullName>
    </submittedName>
</protein>
<accession>A0A4S8PXW4</accession>
<evidence type="ECO:0000313" key="3">
    <source>
        <dbReference type="Proteomes" id="UP000307378"/>
    </source>
</evidence>
<dbReference type="RefSeq" id="WP_136541244.1">
    <property type="nucleotide sequence ID" value="NZ_STGU01000006.1"/>
</dbReference>
<keyword evidence="1" id="KW-0812">Transmembrane</keyword>
<reference evidence="2 3" key="1">
    <citation type="submission" date="2019-04" db="EMBL/GenBank/DDBJ databases">
        <title>genome sequence of strain W3.</title>
        <authorList>
            <person name="Gao J."/>
            <person name="Sun J."/>
        </authorList>
    </citation>
    <scope>NUCLEOTIDE SEQUENCE [LARGE SCALE GENOMIC DNA]</scope>
    <source>
        <strain evidence="2 3">W3</strain>
    </source>
</reference>
<dbReference type="Proteomes" id="UP000307378">
    <property type="component" value="Unassembled WGS sequence"/>
</dbReference>
<dbReference type="AlphaFoldDB" id="A0A4S8PXW4"/>
<dbReference type="EMBL" id="STGU01000006">
    <property type="protein sequence ID" value="THV35481.1"/>
    <property type="molecule type" value="Genomic_DNA"/>
</dbReference>